<proteinExistence type="predicted"/>
<keyword evidence="2" id="KW-1185">Reference proteome</keyword>
<organism evidence="1 2">
    <name type="scientific">Acer negundo</name>
    <name type="common">Box elder</name>
    <dbReference type="NCBI Taxonomy" id="4023"/>
    <lineage>
        <taxon>Eukaryota</taxon>
        <taxon>Viridiplantae</taxon>
        <taxon>Streptophyta</taxon>
        <taxon>Embryophyta</taxon>
        <taxon>Tracheophyta</taxon>
        <taxon>Spermatophyta</taxon>
        <taxon>Magnoliopsida</taxon>
        <taxon>eudicotyledons</taxon>
        <taxon>Gunneridae</taxon>
        <taxon>Pentapetalae</taxon>
        <taxon>rosids</taxon>
        <taxon>malvids</taxon>
        <taxon>Sapindales</taxon>
        <taxon>Sapindaceae</taxon>
        <taxon>Hippocastanoideae</taxon>
        <taxon>Acereae</taxon>
        <taxon>Acer</taxon>
    </lineage>
</organism>
<name>A0AAD5IEE3_ACENE</name>
<evidence type="ECO:0000313" key="1">
    <source>
        <dbReference type="EMBL" id="KAI9161225.1"/>
    </source>
</evidence>
<dbReference type="AlphaFoldDB" id="A0AAD5IEE3"/>
<reference evidence="1" key="2">
    <citation type="submission" date="2023-02" db="EMBL/GenBank/DDBJ databases">
        <authorList>
            <person name="Swenson N.G."/>
            <person name="Wegrzyn J.L."/>
            <person name="Mcevoy S.L."/>
        </authorList>
    </citation>
    <scope>NUCLEOTIDE SEQUENCE</scope>
    <source>
        <strain evidence="1">91603</strain>
        <tissue evidence="1">Leaf</tissue>
    </source>
</reference>
<comment type="caution">
    <text evidence="1">The sequence shown here is derived from an EMBL/GenBank/DDBJ whole genome shotgun (WGS) entry which is preliminary data.</text>
</comment>
<protein>
    <submittedName>
        <fullName evidence="1">Uncharacterized protein</fullName>
    </submittedName>
</protein>
<reference evidence="1" key="1">
    <citation type="journal article" date="2022" name="Plant J.">
        <title>Strategies of tolerance reflected in two North American maple genomes.</title>
        <authorList>
            <person name="McEvoy S.L."/>
            <person name="Sezen U.U."/>
            <person name="Trouern-Trend A."/>
            <person name="McMahon S.M."/>
            <person name="Schaberg P.G."/>
            <person name="Yang J."/>
            <person name="Wegrzyn J.L."/>
            <person name="Swenson N.G."/>
        </authorList>
    </citation>
    <scope>NUCLEOTIDE SEQUENCE</scope>
    <source>
        <strain evidence="1">91603</strain>
    </source>
</reference>
<evidence type="ECO:0000313" key="2">
    <source>
        <dbReference type="Proteomes" id="UP001064489"/>
    </source>
</evidence>
<accession>A0AAD5IEE3</accession>
<dbReference type="Proteomes" id="UP001064489">
    <property type="component" value="Chromosome 2"/>
</dbReference>
<dbReference type="EMBL" id="JAJSOW010000106">
    <property type="protein sequence ID" value="KAI9161225.1"/>
    <property type="molecule type" value="Genomic_DNA"/>
</dbReference>
<gene>
    <name evidence="1" type="ORF">LWI28_015564</name>
</gene>
<sequence length="152" mass="16631">MWGVGYNGSRVEIDEAGLHGKSERENGGHNFEFGGHNHSLTVTNTCMIINVHLPNANDTKLRYSESAPGCPWVGRGGPGNGLSFPRALELLILNFVTRRALLLRYCRSIQWEIGLGAGAHLFHIREGPLPAGFEDWDSADTANFAKGWATTL</sequence>